<dbReference type="InterPro" id="IPR036047">
    <property type="entry name" value="F-box-like_dom_sf"/>
</dbReference>
<evidence type="ECO:0000313" key="2">
    <source>
        <dbReference type="EnsemblPlants" id="TraesCS7D02G518700.1"/>
    </source>
</evidence>
<evidence type="ECO:0000313" key="3">
    <source>
        <dbReference type="Proteomes" id="UP000019116"/>
    </source>
</evidence>
<reference evidence="2" key="2">
    <citation type="submission" date="2018-10" db="UniProtKB">
        <authorList>
            <consortium name="EnsemblPlants"/>
        </authorList>
    </citation>
    <scope>IDENTIFICATION</scope>
</reference>
<dbReference type="Gramene" id="TraesMAC7D03G04475960.2">
    <property type="protein sequence ID" value="TraesMAC7D03G04475960.2"/>
    <property type="gene ID" value="TraesMAC7D03G04475960"/>
</dbReference>
<dbReference type="SMART" id="SM00256">
    <property type="entry name" value="FBOX"/>
    <property type="match status" value="1"/>
</dbReference>
<dbReference type="Gramene" id="TraesJUL7D03G04528530.1">
    <property type="protein sequence ID" value="TraesJUL7D03G04528530.1"/>
    <property type="gene ID" value="TraesJUL7D03G04528530"/>
</dbReference>
<dbReference type="Gene3D" id="3.80.10.10">
    <property type="entry name" value="Ribonuclease Inhibitor"/>
    <property type="match status" value="1"/>
</dbReference>
<dbReference type="AlphaFoldDB" id="A0A3B6TYT2"/>
<dbReference type="Gramene" id="TraesPARA_EIv1.0_2633840.2">
    <property type="protein sequence ID" value="TraesPARA_EIv1.0_2633840.2.CDS"/>
    <property type="gene ID" value="TraesPARA_EIv1.0_2633840"/>
</dbReference>
<dbReference type="InterPro" id="IPR032675">
    <property type="entry name" value="LRR_dom_sf"/>
</dbReference>
<gene>
    <name evidence="2" type="primary">LOC123165533</name>
</gene>
<dbReference type="GeneID" id="123165533"/>
<dbReference type="OMA" id="EFHAVDL"/>
<dbReference type="Gramene" id="TraesLAC7D03G04431380.2">
    <property type="protein sequence ID" value="TraesLAC7D03G04431380.2"/>
    <property type="gene ID" value="TraesLAC7D03G04431380"/>
</dbReference>
<name>A0A3B6TYT2_WHEAT</name>
<dbReference type="RefSeq" id="XP_044439135.1">
    <property type="nucleotide sequence ID" value="XM_044583200.1"/>
</dbReference>
<feature type="domain" description="F-box" evidence="1">
    <location>
        <begin position="24"/>
        <end position="60"/>
    </location>
</feature>
<dbReference type="Gramene" id="TraesSYM7D03G04538460.1">
    <property type="protein sequence ID" value="TraesSYM7D03G04538460.1"/>
    <property type="gene ID" value="TraesSYM7D03G04538460"/>
</dbReference>
<dbReference type="Gramene" id="TraesCAD_scaffold_078680_01G000300.1">
    <property type="protein sequence ID" value="TraesCAD_scaffold_078680_01G000300.1"/>
    <property type="gene ID" value="TraesCAD_scaffold_078680_01G000300"/>
</dbReference>
<organism evidence="2">
    <name type="scientific">Triticum aestivum</name>
    <name type="common">Wheat</name>
    <dbReference type="NCBI Taxonomy" id="4565"/>
    <lineage>
        <taxon>Eukaryota</taxon>
        <taxon>Viridiplantae</taxon>
        <taxon>Streptophyta</taxon>
        <taxon>Embryophyta</taxon>
        <taxon>Tracheophyta</taxon>
        <taxon>Spermatophyta</taxon>
        <taxon>Magnoliopsida</taxon>
        <taxon>Liliopsida</taxon>
        <taxon>Poales</taxon>
        <taxon>Poaceae</taxon>
        <taxon>BOP clade</taxon>
        <taxon>Pooideae</taxon>
        <taxon>Triticodae</taxon>
        <taxon>Triticeae</taxon>
        <taxon>Triticinae</taxon>
        <taxon>Triticum</taxon>
    </lineage>
</organism>
<dbReference type="Gramene" id="TraesARI7D03G04560760.2">
    <property type="protein sequence ID" value="TraesARI7D03G04560760.2"/>
    <property type="gene ID" value="TraesARI7D03G04560760"/>
</dbReference>
<dbReference type="InterPro" id="IPR001810">
    <property type="entry name" value="F-box_dom"/>
</dbReference>
<dbReference type="Gramene" id="TraesLDM7D03G04490770.1">
    <property type="protein sequence ID" value="TraesLDM7D03G04490770.1"/>
    <property type="gene ID" value="TraesLDM7D03G04490770"/>
</dbReference>
<dbReference type="PROSITE" id="PS50181">
    <property type="entry name" value="FBOX"/>
    <property type="match status" value="1"/>
</dbReference>
<dbReference type="Gramene" id="TraesPARA_EIv1.0_2633840.1">
    <property type="protein sequence ID" value="TraesPARA_EIv1.0_2633840.1.CDS"/>
    <property type="gene ID" value="TraesPARA_EIv1.0_2633840"/>
</dbReference>
<dbReference type="Gramene" id="TraesLAC7D03G04431380.1">
    <property type="protein sequence ID" value="TraesLAC7D03G04431380.1"/>
    <property type="gene ID" value="TraesLAC7D03G04431380"/>
</dbReference>
<dbReference type="STRING" id="4565.A0A3B6TYT2"/>
<sequence>MEEAAVAGKLSRLELQRGAADAPSFRMEDLPVEVQPVIMSLLPLEEAVRTSIVSRSWKMLWRFHRDLCFDDPSDPDSDTDDEFAAQDSTKIKQAKFIETVDSVIQQHSGIGVNKFSIRCGLHKEDSDHLDRWISFATSSKAKIIHFDLLIIDGPLYGVHHFPLEALDAQDSSFVQSLFLAAVSIKPHSGICGFTILRNLVLKSVQIFGDFPGLLAKCSALEDLQTIGCSRVTSLSVPHKLDKLQHLLIDSTRDIKTVEFHAVDLAHFEYRGEVISIVLHGCSKLEKATIMFMAPKAVTHTFTAVPSILPVKILHMQAVISKYPQLQKLPARPQGMFMHLRHMTCQLSVNCREANYDNEVLQLAHCLDAAPGLETLHLHMFYMISSGVSSAEVAGMRHDHLKTVFMSGFRCYKAQIELACCILGNACVLEQLTIEPKVTNTIWAGNYYAWNKGLKRILPRVCEWAQITSERFSKVITVLGAPLHSE</sequence>
<dbReference type="Gramene" id="TraesROB_scaffold_105756_01G000300.1">
    <property type="protein sequence ID" value="TraesROB_scaffold_105756_01G000300.1"/>
    <property type="gene ID" value="TraesROB_scaffold_105756_01G000300"/>
</dbReference>
<dbReference type="Pfam" id="PF00646">
    <property type="entry name" value="F-box"/>
    <property type="match status" value="1"/>
</dbReference>
<dbReference type="PANTHER" id="PTHR34145:SF46">
    <property type="entry name" value="OS06G0716467 PROTEIN"/>
    <property type="match status" value="1"/>
</dbReference>
<dbReference type="SUPFAM" id="SSF81383">
    <property type="entry name" value="F-box domain"/>
    <property type="match status" value="1"/>
</dbReference>
<dbReference type="KEGG" id="taes:123165533"/>
<reference evidence="2" key="1">
    <citation type="submission" date="2018-08" db="EMBL/GenBank/DDBJ databases">
        <authorList>
            <person name="Rossello M."/>
        </authorList>
    </citation>
    <scope>NUCLEOTIDE SEQUENCE [LARGE SCALE GENOMIC DNA]</scope>
    <source>
        <strain evidence="2">cv. Chinese Spring</strain>
    </source>
</reference>
<dbReference type="Gramene" id="TraesNOR7D03G04532530.1">
    <property type="protein sequence ID" value="TraesNOR7D03G04532530.1"/>
    <property type="gene ID" value="TraesNOR7D03G04532530"/>
</dbReference>
<accession>A0A3B6TYT2</accession>
<dbReference type="Gramene" id="TraesSTA7D03G04477610.1">
    <property type="protein sequence ID" value="TraesSTA7D03G04477610.1"/>
    <property type="gene ID" value="TraesSTA7D03G04477610"/>
</dbReference>
<dbReference type="Gramene" id="TraesCS7D02G518700.1">
    <property type="protein sequence ID" value="TraesCS7D02G518700.1"/>
    <property type="gene ID" value="TraesCS7D02G518700"/>
</dbReference>
<proteinExistence type="predicted"/>
<dbReference type="Proteomes" id="UP000019116">
    <property type="component" value="Chromosome 7D"/>
</dbReference>
<dbReference type="Gramene" id="TraesJAG7D03G04467780.1">
    <property type="protein sequence ID" value="TraesJAG7D03G04467780.1"/>
    <property type="gene ID" value="TraesJAG7D03G04467780"/>
</dbReference>
<dbReference type="OrthoDB" id="691860at2759"/>
<dbReference type="SUPFAM" id="SSF52047">
    <property type="entry name" value="RNI-like"/>
    <property type="match status" value="1"/>
</dbReference>
<dbReference type="Gramene" id="TraesCLE_scaffold_104801_01G000300.1">
    <property type="protein sequence ID" value="TraesCLE_scaffold_104801_01G000300.1"/>
    <property type="gene ID" value="TraesCLE_scaffold_104801_01G000300"/>
</dbReference>
<dbReference type="Pfam" id="PF23622">
    <property type="entry name" value="LRR_At1g61320_AtMIF1"/>
    <property type="match status" value="1"/>
</dbReference>
<dbReference type="Gramene" id="TraesMAC7D03G04475960.1">
    <property type="protein sequence ID" value="TraesMAC7D03G04475960.1"/>
    <property type="gene ID" value="TraesMAC7D03G04475960"/>
</dbReference>
<dbReference type="RefSeq" id="XP_044439136.1">
    <property type="nucleotide sequence ID" value="XM_044583201.1"/>
</dbReference>
<dbReference type="Gramene" id="TraesWEE_scaffold_119545_01G000100.1">
    <property type="protein sequence ID" value="TraesWEE_scaffold_119545_01G000100.1"/>
    <property type="gene ID" value="TraesWEE_scaffold_119545_01G000100"/>
</dbReference>
<dbReference type="Gramene" id="TraesJAG7D03G04467780.2">
    <property type="protein sequence ID" value="TraesJAG7D03G04467780.2"/>
    <property type="gene ID" value="TraesJAG7D03G04467780"/>
</dbReference>
<dbReference type="Gramene" id="TraesARI7D03G04560760.1">
    <property type="protein sequence ID" value="TraesARI7D03G04560760.1"/>
    <property type="gene ID" value="TraesARI7D03G04560760"/>
</dbReference>
<dbReference type="PANTHER" id="PTHR34145">
    <property type="entry name" value="OS02G0105600 PROTEIN"/>
    <property type="match status" value="1"/>
</dbReference>
<dbReference type="EnsemblPlants" id="TraesCS7D02G518700.1">
    <property type="protein sequence ID" value="TraesCS7D02G518700.1"/>
    <property type="gene ID" value="TraesCS7D02G518700"/>
</dbReference>
<dbReference type="InterPro" id="IPR055357">
    <property type="entry name" value="LRR_At1g61320_AtMIF1"/>
</dbReference>
<dbReference type="InterPro" id="IPR053772">
    <property type="entry name" value="At1g61320/At1g61330-like"/>
</dbReference>
<dbReference type="Gramene" id="TraesCS7D03G1224700.1">
    <property type="protein sequence ID" value="TraesCS7D03G1224700.1.CDS"/>
    <property type="gene ID" value="TraesCS7D03G1224700"/>
</dbReference>
<protein>
    <recommendedName>
        <fullName evidence="1">F-box domain-containing protein</fullName>
    </recommendedName>
</protein>
<dbReference type="Gramene" id="TraesSYM7D03G04538460.2">
    <property type="protein sequence ID" value="TraesSYM7D03G04538460.2"/>
    <property type="gene ID" value="TraesSYM7D03G04538460"/>
</dbReference>
<evidence type="ECO:0000259" key="1">
    <source>
        <dbReference type="PROSITE" id="PS50181"/>
    </source>
</evidence>
<keyword evidence="3" id="KW-1185">Reference proteome</keyword>